<dbReference type="KEGG" id="hoh:Hoch_3723"/>
<reference evidence="3 4" key="1">
    <citation type="journal article" date="2010" name="Stand. Genomic Sci.">
        <title>Complete genome sequence of Haliangium ochraceum type strain (SMP-2).</title>
        <authorList>
            <consortium name="US DOE Joint Genome Institute (JGI-PGF)"/>
            <person name="Ivanova N."/>
            <person name="Daum C."/>
            <person name="Lang E."/>
            <person name="Abt B."/>
            <person name="Kopitz M."/>
            <person name="Saunders E."/>
            <person name="Lapidus A."/>
            <person name="Lucas S."/>
            <person name="Glavina Del Rio T."/>
            <person name="Nolan M."/>
            <person name="Tice H."/>
            <person name="Copeland A."/>
            <person name="Cheng J.F."/>
            <person name="Chen F."/>
            <person name="Bruce D."/>
            <person name="Goodwin L."/>
            <person name="Pitluck S."/>
            <person name="Mavromatis K."/>
            <person name="Pati A."/>
            <person name="Mikhailova N."/>
            <person name="Chen A."/>
            <person name="Palaniappan K."/>
            <person name="Land M."/>
            <person name="Hauser L."/>
            <person name="Chang Y.J."/>
            <person name="Jeffries C.D."/>
            <person name="Detter J.C."/>
            <person name="Brettin T."/>
            <person name="Rohde M."/>
            <person name="Goker M."/>
            <person name="Bristow J."/>
            <person name="Markowitz V."/>
            <person name="Eisen J.A."/>
            <person name="Hugenholtz P."/>
            <person name="Kyrpides N.C."/>
            <person name="Klenk H.P."/>
        </authorList>
    </citation>
    <scope>NUCLEOTIDE SEQUENCE [LARGE SCALE GENOMIC DNA]</scope>
    <source>
        <strain evidence="4">DSM 14365 / CIP 107738 / JCM 11303 / AJ 13395 / SMP-2</strain>
    </source>
</reference>
<feature type="region of interest" description="Disordered" evidence="1">
    <location>
        <begin position="367"/>
        <end position="442"/>
    </location>
</feature>
<evidence type="ECO:0000313" key="4">
    <source>
        <dbReference type="Proteomes" id="UP000001880"/>
    </source>
</evidence>
<sequence>MPEDAGALLVRSGLIASEHLRYARTAQAERGGTVGEHLVLAGYVEDGALTDFYRERLMVPQVSPEELAQIPEWLVAKVTAEMAAQFRCIPVACAPDRHLTVALADPSATHAVDEISFHTGHYVVRAVATQNQIAWCLLHYYGMMTPLGEHLLSSGQTPVPVPQTSAALLAVGRGLVAGGRSAARGAIPRATTERGRSGASASQSGRDRFALPPPGGVGVGVGVGDDEPDSSDSPVPVIIENDRPSPRPPYIPPETREPMISFLHEETAPTGPMRTLERASRADSPPELRDRAGEFEVPSGPVPRVGNRLDESLPAVVISPLLHDGDEIGTDPEPLAEFASSPTTRADIEGAELTPLSHRLDALFPHPRVSTTAPTAPRGVPTSFDSGPTEPRRLDEQAVPEAAPEVVTTRASSGELGSGDGQGDDDEASTDELVLLERPKANRRHRRTRIGLGIAPSTLSVLTGGRRFGQGSEAGAEATEGDAIAGLETNAETEAASESAGASAAAETVAEEPRSGPASASTGSAVPVAEEWAGLTPSGGTIQDAARAAAEAFGSGATRQRQDESSAAQIAPGHRGSERNAVPELPQDNPRSSGAVAADARDDVRWGRPGSTIPPQYLGPQPDHDTDDSGPSPIPLLSEHLEPTFDDDDVDEVLNAGFEEPSGPVEQPEQLSASLAQRVSPAGGGGAQAPSARDGEPMTAETLRALEDSSLRLVEILRELDQAHERNTVIDTLVNHLAETHERVAFFVVRAGELVTWKQRLSAGGVERRDGIKLSLDEPSTFQDIVGTRLPFRGPLTDSVSRAFIAAAMGYSSGQMLALPVAVRGRVVGILYGDTETGHVFEQHLAVVTRAAGVALERILRLQKGT</sequence>
<proteinExistence type="predicted"/>
<dbReference type="Gene3D" id="3.30.450.40">
    <property type="match status" value="1"/>
</dbReference>
<feature type="domain" description="Type II secretion system protein GspE N-terminal" evidence="2">
    <location>
        <begin position="59"/>
        <end position="144"/>
    </location>
</feature>
<accession>D0LY73</accession>
<feature type="compositionally biased region" description="Low complexity" evidence="1">
    <location>
        <begin position="488"/>
        <end position="508"/>
    </location>
</feature>
<dbReference type="EMBL" id="CP001804">
    <property type="protein sequence ID" value="ACY16223.1"/>
    <property type="molecule type" value="Genomic_DNA"/>
</dbReference>
<dbReference type="Gene3D" id="3.30.300.160">
    <property type="entry name" value="Type II secretion system, protein E, N-terminal domain"/>
    <property type="match status" value="1"/>
</dbReference>
<dbReference type="Pfam" id="PF05157">
    <property type="entry name" value="MshEN"/>
    <property type="match status" value="1"/>
</dbReference>
<dbReference type="InterPro" id="IPR029016">
    <property type="entry name" value="GAF-like_dom_sf"/>
</dbReference>
<keyword evidence="4" id="KW-1185">Reference proteome</keyword>
<feature type="region of interest" description="Disordered" evidence="1">
    <location>
        <begin position="272"/>
        <end position="307"/>
    </location>
</feature>
<feature type="region of interest" description="Disordered" evidence="1">
    <location>
        <begin position="181"/>
        <end position="255"/>
    </location>
</feature>
<feature type="region of interest" description="Disordered" evidence="1">
    <location>
        <begin position="462"/>
        <end position="642"/>
    </location>
</feature>
<organism evidence="3 4">
    <name type="scientific">Haliangium ochraceum (strain DSM 14365 / JCM 11303 / SMP-2)</name>
    <dbReference type="NCBI Taxonomy" id="502025"/>
    <lineage>
        <taxon>Bacteria</taxon>
        <taxon>Pseudomonadati</taxon>
        <taxon>Myxococcota</taxon>
        <taxon>Polyangia</taxon>
        <taxon>Haliangiales</taxon>
        <taxon>Kofleriaceae</taxon>
        <taxon>Haliangium</taxon>
    </lineage>
</organism>
<protein>
    <submittedName>
        <fullName evidence="3">General secretory system II protein E domain protein</fullName>
    </submittedName>
</protein>
<evidence type="ECO:0000313" key="3">
    <source>
        <dbReference type="EMBL" id="ACY16223.1"/>
    </source>
</evidence>
<dbReference type="SUPFAM" id="SSF160246">
    <property type="entry name" value="EspE N-terminal domain-like"/>
    <property type="match status" value="1"/>
</dbReference>
<dbReference type="eggNOG" id="COG2804">
    <property type="taxonomic scope" value="Bacteria"/>
</dbReference>
<dbReference type="STRING" id="502025.Hoch_3723"/>
<evidence type="ECO:0000259" key="2">
    <source>
        <dbReference type="Pfam" id="PF05157"/>
    </source>
</evidence>
<dbReference type="InterPro" id="IPR037257">
    <property type="entry name" value="T2SS_E_N_sf"/>
</dbReference>
<dbReference type="HOGENOM" id="CLU_330864_0_0_7"/>
<dbReference type="Proteomes" id="UP000001880">
    <property type="component" value="Chromosome"/>
</dbReference>
<dbReference type="InterPro" id="IPR007831">
    <property type="entry name" value="T2SS_GspE_N"/>
</dbReference>
<name>D0LY73_HALO1</name>
<evidence type="ECO:0000256" key="1">
    <source>
        <dbReference type="SAM" id="MobiDB-lite"/>
    </source>
</evidence>
<feature type="compositionally biased region" description="Basic and acidic residues" evidence="1">
    <location>
        <begin position="275"/>
        <end position="294"/>
    </location>
</feature>
<dbReference type="AlphaFoldDB" id="D0LY73"/>
<gene>
    <name evidence="3" type="ordered locus">Hoch_3723</name>
</gene>